<dbReference type="InterPro" id="IPR013786">
    <property type="entry name" value="AcylCoA_DH/ox_N"/>
</dbReference>
<dbReference type="PANTHER" id="PTHR48083">
    <property type="entry name" value="MEDIUM-CHAIN SPECIFIC ACYL-COA DEHYDROGENASE, MITOCHONDRIAL-RELATED"/>
    <property type="match status" value="1"/>
</dbReference>
<keyword evidence="5" id="KW-0560">Oxidoreductase</keyword>
<dbReference type="Proteomes" id="UP000214603">
    <property type="component" value="Unassembled WGS sequence"/>
</dbReference>
<dbReference type="InterPro" id="IPR009075">
    <property type="entry name" value="AcylCo_DH/oxidase_C"/>
</dbReference>
<evidence type="ECO:0000313" key="9">
    <source>
        <dbReference type="Proteomes" id="UP000214603"/>
    </source>
</evidence>
<comment type="similarity">
    <text evidence="2">Belongs to the acyl-CoA dehydrogenase family.</text>
</comment>
<name>A0A225MYT8_9BURK</name>
<dbReference type="EMBL" id="NJIH01000001">
    <property type="protein sequence ID" value="OWT66428.1"/>
    <property type="molecule type" value="Genomic_DNA"/>
</dbReference>
<dbReference type="SUPFAM" id="SSF56645">
    <property type="entry name" value="Acyl-CoA dehydrogenase NM domain-like"/>
    <property type="match status" value="1"/>
</dbReference>
<dbReference type="InterPro" id="IPR009100">
    <property type="entry name" value="AcylCoA_DH/oxidase_NM_dom_sf"/>
</dbReference>
<evidence type="ECO:0000313" key="8">
    <source>
        <dbReference type="EMBL" id="OWT66428.1"/>
    </source>
</evidence>
<keyword evidence="3" id="KW-0285">Flavoprotein</keyword>
<feature type="domain" description="Acyl-CoA dehydrogenase/oxidase C-terminal" evidence="6">
    <location>
        <begin position="224"/>
        <end position="371"/>
    </location>
</feature>
<comment type="cofactor">
    <cofactor evidence="1">
        <name>FAD</name>
        <dbReference type="ChEBI" id="CHEBI:57692"/>
    </cofactor>
</comment>
<reference evidence="9" key="1">
    <citation type="submission" date="2017-06" db="EMBL/GenBank/DDBJ databases">
        <title>Herbaspirillum phytohormonus sp. nov., isolated from the root nodule of Robinia pseudoacacia in lead-zinc mine.</title>
        <authorList>
            <person name="Fan M."/>
            <person name="Lin Y."/>
        </authorList>
    </citation>
    <scope>NUCLEOTIDE SEQUENCE [LARGE SCALE GENOMIC DNA]</scope>
    <source>
        <strain evidence="9">SC-089</strain>
    </source>
</reference>
<dbReference type="Gene3D" id="1.20.140.10">
    <property type="entry name" value="Butyryl-CoA Dehydrogenase, subunit A, domain 3"/>
    <property type="match status" value="1"/>
</dbReference>
<dbReference type="Gene3D" id="2.40.110.10">
    <property type="entry name" value="Butyryl-CoA Dehydrogenase, subunit A, domain 2"/>
    <property type="match status" value="1"/>
</dbReference>
<organism evidence="8 9">
    <name type="scientific">Candidimonas nitroreducens</name>
    <dbReference type="NCBI Taxonomy" id="683354"/>
    <lineage>
        <taxon>Bacteria</taxon>
        <taxon>Pseudomonadati</taxon>
        <taxon>Pseudomonadota</taxon>
        <taxon>Betaproteobacteria</taxon>
        <taxon>Burkholderiales</taxon>
        <taxon>Alcaligenaceae</taxon>
        <taxon>Candidimonas</taxon>
    </lineage>
</organism>
<evidence type="ECO:0000256" key="3">
    <source>
        <dbReference type="ARBA" id="ARBA00022630"/>
    </source>
</evidence>
<evidence type="ECO:0000256" key="1">
    <source>
        <dbReference type="ARBA" id="ARBA00001974"/>
    </source>
</evidence>
<dbReference type="InterPro" id="IPR050741">
    <property type="entry name" value="Acyl-CoA_dehydrogenase"/>
</dbReference>
<evidence type="ECO:0000259" key="7">
    <source>
        <dbReference type="Pfam" id="PF02771"/>
    </source>
</evidence>
<dbReference type="Gene3D" id="1.10.540.10">
    <property type="entry name" value="Acyl-CoA dehydrogenase/oxidase, N-terminal domain"/>
    <property type="match status" value="1"/>
</dbReference>
<dbReference type="InterPro" id="IPR036250">
    <property type="entry name" value="AcylCo_DH-like_C"/>
</dbReference>
<dbReference type="AlphaFoldDB" id="A0A225MYT8"/>
<accession>A0A225MYT8</accession>
<dbReference type="PANTHER" id="PTHR48083:SF2">
    <property type="entry name" value="MEDIUM-CHAIN SPECIFIC ACYL-COA DEHYDROGENASE, MITOCHONDRIAL"/>
    <property type="match status" value="1"/>
</dbReference>
<dbReference type="GO" id="GO:0005737">
    <property type="term" value="C:cytoplasm"/>
    <property type="evidence" value="ECO:0007669"/>
    <property type="project" value="TreeGrafter"/>
</dbReference>
<gene>
    <name evidence="8" type="ORF">CEY11_01465</name>
</gene>
<proteinExistence type="inferred from homology"/>
<protein>
    <recommendedName>
        <fullName evidence="10">Acyl-CoA dehydrogenase</fullName>
    </recommendedName>
</protein>
<keyword evidence="9" id="KW-1185">Reference proteome</keyword>
<dbReference type="Pfam" id="PF02771">
    <property type="entry name" value="Acyl-CoA_dh_N"/>
    <property type="match status" value="1"/>
</dbReference>
<dbReference type="CDD" id="cd00567">
    <property type="entry name" value="ACAD"/>
    <property type="match status" value="1"/>
</dbReference>
<evidence type="ECO:0000256" key="2">
    <source>
        <dbReference type="ARBA" id="ARBA00009347"/>
    </source>
</evidence>
<dbReference type="InterPro" id="IPR046373">
    <property type="entry name" value="Acyl-CoA_Oxase/DH_mid-dom_sf"/>
</dbReference>
<feature type="domain" description="Acyl-CoA dehydrogenase/oxidase N-terminal" evidence="7">
    <location>
        <begin position="7"/>
        <end position="117"/>
    </location>
</feature>
<sequence>MDVLLDEQEALIQGAIRDFLAHECMPLVTRAAEKEASGYSQPLWQNFTAGGWMGLSLPETYGGQGLPLPYLSLLFEELGRHIAPLPVHSTLMPALIIAKYGTEWQKQQLLPAVTEGKLILSFAVQEQGGRWSADAIKLLGQYKHGGIVLTGRKLFVTDFRNSGQCLVAFRWADGPEKGTVGLALVDVATAGITARNLAPLAKDQECDVTFDGVYVPVDKILAGGAAAVDDLMDYAAVFLACLMQGAARKTMELSAIYVSQRDAFGQPIGAFQAIQHLAADMLNAVDGIELLSREAIWLLSENLPARVEVAQAKAFANEKSLFVCRSSQQMHGGIGFIAECDINLWYRKVASWGLRGGTKYEHRRLIARALLDTHQTVRLGDTQSLHESSFGPIRVPD</sequence>
<evidence type="ECO:0008006" key="10">
    <source>
        <dbReference type="Google" id="ProtNLM"/>
    </source>
</evidence>
<dbReference type="InterPro" id="IPR037069">
    <property type="entry name" value="AcylCoA_DH/ox_N_sf"/>
</dbReference>
<dbReference type="Pfam" id="PF00441">
    <property type="entry name" value="Acyl-CoA_dh_1"/>
    <property type="match status" value="1"/>
</dbReference>
<dbReference type="GO" id="GO:0003995">
    <property type="term" value="F:acyl-CoA dehydrogenase activity"/>
    <property type="evidence" value="ECO:0007669"/>
    <property type="project" value="TreeGrafter"/>
</dbReference>
<comment type="caution">
    <text evidence="8">The sequence shown here is derived from an EMBL/GenBank/DDBJ whole genome shotgun (WGS) entry which is preliminary data.</text>
</comment>
<dbReference type="RefSeq" id="WP_088601554.1">
    <property type="nucleotide sequence ID" value="NZ_NJIH01000001.1"/>
</dbReference>
<keyword evidence="4" id="KW-0274">FAD</keyword>
<dbReference type="GO" id="GO:0050660">
    <property type="term" value="F:flavin adenine dinucleotide binding"/>
    <property type="evidence" value="ECO:0007669"/>
    <property type="project" value="InterPro"/>
</dbReference>
<dbReference type="OrthoDB" id="8523432at2"/>
<evidence type="ECO:0000256" key="5">
    <source>
        <dbReference type="ARBA" id="ARBA00023002"/>
    </source>
</evidence>
<dbReference type="GO" id="GO:0033539">
    <property type="term" value="P:fatty acid beta-oxidation using acyl-CoA dehydrogenase"/>
    <property type="evidence" value="ECO:0007669"/>
    <property type="project" value="TreeGrafter"/>
</dbReference>
<evidence type="ECO:0000256" key="4">
    <source>
        <dbReference type="ARBA" id="ARBA00022827"/>
    </source>
</evidence>
<dbReference type="SUPFAM" id="SSF47203">
    <property type="entry name" value="Acyl-CoA dehydrogenase C-terminal domain-like"/>
    <property type="match status" value="1"/>
</dbReference>
<evidence type="ECO:0000259" key="6">
    <source>
        <dbReference type="Pfam" id="PF00441"/>
    </source>
</evidence>